<accession>A0A917V4Z6</accession>
<keyword evidence="2" id="KW-0479">Metal-binding</keyword>
<comment type="caution">
    <text evidence="5">The sequence shown here is derived from an EMBL/GenBank/DDBJ whole genome shotgun (WGS) entry which is preliminary data.</text>
</comment>
<dbReference type="RefSeq" id="WP_188827175.1">
    <property type="nucleotide sequence ID" value="NZ_BMMW01000001.1"/>
</dbReference>
<proteinExistence type="predicted"/>
<evidence type="ECO:0000313" key="5">
    <source>
        <dbReference type="EMBL" id="GGK37505.1"/>
    </source>
</evidence>
<dbReference type="NCBIfam" id="NF005914">
    <property type="entry name" value="PRK07907.1"/>
    <property type="match status" value="1"/>
</dbReference>
<dbReference type="SUPFAM" id="SSF53187">
    <property type="entry name" value="Zn-dependent exopeptidases"/>
    <property type="match status" value="1"/>
</dbReference>
<dbReference type="Pfam" id="PF07687">
    <property type="entry name" value="M20_dimer"/>
    <property type="match status" value="1"/>
</dbReference>
<evidence type="ECO:0000313" key="6">
    <source>
        <dbReference type="Proteomes" id="UP000612956"/>
    </source>
</evidence>
<dbReference type="EMBL" id="BMMW01000001">
    <property type="protein sequence ID" value="GGK37505.1"/>
    <property type="molecule type" value="Genomic_DNA"/>
</dbReference>
<reference evidence="5" key="2">
    <citation type="submission" date="2020-09" db="EMBL/GenBank/DDBJ databases">
        <authorList>
            <person name="Sun Q."/>
            <person name="Zhou Y."/>
        </authorList>
    </citation>
    <scope>NUCLEOTIDE SEQUENCE</scope>
    <source>
        <strain evidence="5">CGMCC 4.7278</strain>
    </source>
</reference>
<keyword evidence="1" id="KW-0645">Protease</keyword>
<dbReference type="InterPro" id="IPR051458">
    <property type="entry name" value="Cyt/Met_Dipeptidase"/>
</dbReference>
<name>A0A917V4Z6_9NOCA</name>
<gene>
    <name evidence="5" type="ORF">GCM10011591_06420</name>
</gene>
<dbReference type="PANTHER" id="PTHR43270">
    <property type="entry name" value="BETA-ALA-HIS DIPEPTIDASE"/>
    <property type="match status" value="1"/>
</dbReference>
<dbReference type="AlphaFoldDB" id="A0A917V4Z6"/>
<dbReference type="Gene3D" id="3.30.70.360">
    <property type="match status" value="1"/>
</dbReference>
<dbReference type="InterPro" id="IPR011650">
    <property type="entry name" value="Peptidase_M20_dimer"/>
</dbReference>
<evidence type="ECO:0000256" key="3">
    <source>
        <dbReference type="ARBA" id="ARBA00022801"/>
    </source>
</evidence>
<dbReference type="Pfam" id="PF01546">
    <property type="entry name" value="Peptidase_M20"/>
    <property type="match status" value="1"/>
</dbReference>
<feature type="domain" description="Peptidase M20 dimerisation" evidence="4">
    <location>
        <begin position="201"/>
        <end position="346"/>
    </location>
</feature>
<dbReference type="GO" id="GO:0006508">
    <property type="term" value="P:proteolysis"/>
    <property type="evidence" value="ECO:0007669"/>
    <property type="project" value="UniProtKB-KW"/>
</dbReference>
<evidence type="ECO:0000259" key="4">
    <source>
        <dbReference type="Pfam" id="PF07687"/>
    </source>
</evidence>
<dbReference type="Gene3D" id="3.40.630.10">
    <property type="entry name" value="Zn peptidases"/>
    <property type="match status" value="1"/>
</dbReference>
<evidence type="ECO:0000256" key="2">
    <source>
        <dbReference type="ARBA" id="ARBA00022723"/>
    </source>
</evidence>
<organism evidence="5 6">
    <name type="scientific">Nocardia camponoti</name>
    <dbReference type="NCBI Taxonomy" id="1616106"/>
    <lineage>
        <taxon>Bacteria</taxon>
        <taxon>Bacillati</taxon>
        <taxon>Actinomycetota</taxon>
        <taxon>Actinomycetes</taxon>
        <taxon>Mycobacteriales</taxon>
        <taxon>Nocardiaceae</taxon>
        <taxon>Nocardia</taxon>
    </lineage>
</organism>
<sequence length="456" mass="47614">MSTSTSRSDAQIASEVAALLPDLVADLKALVAIPSIATDGYPTEPLFAAHDLIVDMLRDAGVERIDDLVIEGKTAPVILATVPGPSESAPTVLMYTHYDVVPADDVELWDTPPFEPAERDGAIYGRGSADSKANIVSILGALRVWGGKPPVTVKLVLEGQEEFGSPFDFYPVKNPELFAADAMVIADVGSVRPGVPTLTVALRGSAQVSVEARTLEADKHSGLYGGAAPDARLALIRALASLHDDNGDVAVPGLRREEWTGSSYTEAEFRELAEILDNVELQGTGSIGERIWSGPAITVIGFDAPNADAAVNAVAGAARAVLNVRVHPGQDAEEAQRAVIDHLKALRPFGVELTVTAGETGNGFAATTGGPAFDAAEAALTTAWGAQAGEMAGGGSIPLVMALDTAVPEAEKLLFGATDGYANIHGPNERVLIDELAKATEAKALFFRNYAEAMRS</sequence>
<dbReference type="PANTHER" id="PTHR43270:SF12">
    <property type="entry name" value="SUCCINYL-DIAMINOPIMELATE DESUCCINYLASE"/>
    <property type="match status" value="1"/>
</dbReference>
<reference evidence="5" key="1">
    <citation type="journal article" date="2014" name="Int. J. Syst. Evol. Microbiol.">
        <title>Complete genome sequence of Corynebacterium casei LMG S-19264T (=DSM 44701T), isolated from a smear-ripened cheese.</title>
        <authorList>
            <consortium name="US DOE Joint Genome Institute (JGI-PGF)"/>
            <person name="Walter F."/>
            <person name="Albersmeier A."/>
            <person name="Kalinowski J."/>
            <person name="Ruckert C."/>
        </authorList>
    </citation>
    <scope>NUCLEOTIDE SEQUENCE</scope>
    <source>
        <strain evidence="5">CGMCC 4.7278</strain>
    </source>
</reference>
<dbReference type="GO" id="GO:0008233">
    <property type="term" value="F:peptidase activity"/>
    <property type="evidence" value="ECO:0007669"/>
    <property type="project" value="UniProtKB-KW"/>
</dbReference>
<dbReference type="Proteomes" id="UP000612956">
    <property type="component" value="Unassembled WGS sequence"/>
</dbReference>
<dbReference type="InterPro" id="IPR002933">
    <property type="entry name" value="Peptidase_M20"/>
</dbReference>
<keyword evidence="3" id="KW-0378">Hydrolase</keyword>
<evidence type="ECO:0000256" key="1">
    <source>
        <dbReference type="ARBA" id="ARBA00022670"/>
    </source>
</evidence>
<protein>
    <submittedName>
        <fullName evidence="5">Dipeptidase</fullName>
    </submittedName>
</protein>
<dbReference type="GO" id="GO:0046872">
    <property type="term" value="F:metal ion binding"/>
    <property type="evidence" value="ECO:0007669"/>
    <property type="project" value="UniProtKB-KW"/>
</dbReference>
<keyword evidence="6" id="KW-1185">Reference proteome</keyword>